<dbReference type="AlphaFoldDB" id="A0A8D4VPJ1"/>
<reference evidence="9" key="1">
    <citation type="submission" date="2019-06" db="EMBL/GenBank/DDBJ databases">
        <title>Complete genome sequence of Methylogaea oryzae strain JCM16910.</title>
        <authorList>
            <person name="Asakawa S."/>
        </authorList>
    </citation>
    <scope>NUCLEOTIDE SEQUENCE</scope>
    <source>
        <strain evidence="9">E10</strain>
    </source>
</reference>
<dbReference type="PANTHER" id="PTHR30633:SF0">
    <property type="entry name" value="CYTOCHROME C-552"/>
    <property type="match status" value="1"/>
</dbReference>
<organism evidence="9 10">
    <name type="scientific">Methylogaea oryzae</name>
    <dbReference type="NCBI Taxonomy" id="1295382"/>
    <lineage>
        <taxon>Bacteria</taxon>
        <taxon>Pseudomonadati</taxon>
        <taxon>Pseudomonadota</taxon>
        <taxon>Gammaproteobacteria</taxon>
        <taxon>Methylococcales</taxon>
        <taxon>Methylococcaceae</taxon>
        <taxon>Methylogaea</taxon>
    </lineage>
</organism>
<comment type="subcellular location">
    <subcellularLocation>
        <location evidence="1">Cell envelope</location>
    </subcellularLocation>
</comment>
<accession>A0A8D4VPJ1</accession>
<evidence type="ECO:0000256" key="6">
    <source>
        <dbReference type="ARBA" id="ARBA00023004"/>
    </source>
</evidence>
<dbReference type="GO" id="GO:0030288">
    <property type="term" value="C:outer membrane-bounded periplasmic space"/>
    <property type="evidence" value="ECO:0007669"/>
    <property type="project" value="TreeGrafter"/>
</dbReference>
<feature type="domain" description="Tetrahaem cytochrome" evidence="8">
    <location>
        <begin position="231"/>
        <end position="334"/>
    </location>
</feature>
<evidence type="ECO:0000256" key="4">
    <source>
        <dbReference type="ARBA" id="ARBA00022723"/>
    </source>
</evidence>
<dbReference type="GO" id="GO:0020037">
    <property type="term" value="F:heme binding"/>
    <property type="evidence" value="ECO:0007669"/>
    <property type="project" value="TreeGrafter"/>
</dbReference>
<evidence type="ECO:0000256" key="5">
    <source>
        <dbReference type="ARBA" id="ARBA00022982"/>
    </source>
</evidence>
<feature type="region of interest" description="Disordered" evidence="7">
    <location>
        <begin position="430"/>
        <end position="456"/>
    </location>
</feature>
<proteinExistence type="predicted"/>
<dbReference type="InterPro" id="IPR012286">
    <property type="entry name" value="Tetrahaem_cytochrome"/>
</dbReference>
<evidence type="ECO:0000313" key="10">
    <source>
        <dbReference type="Proteomes" id="UP000824988"/>
    </source>
</evidence>
<keyword evidence="6" id="KW-0408">Iron</keyword>
<dbReference type="GO" id="GO:0019645">
    <property type="term" value="P:anaerobic electron transport chain"/>
    <property type="evidence" value="ECO:0007669"/>
    <property type="project" value="TreeGrafter"/>
</dbReference>
<name>A0A8D4VPJ1_9GAMM</name>
<keyword evidence="2" id="KW-0813">Transport</keyword>
<sequence>MSAKALWTGAILVTLLIGGYLGYALFAHTPLAQAGKALFLPGPATHGHYQIELACSACHKPFQGAPQKACVDCHGEALKAAEDSHSNRKFTDPRNAAMLRQVDALRCVTCHREHRPEQTRAMDVTQPDDFCYACHNDVAKERPSHKDFAPDSCANAGCHNYHDNKALYEDFLAAHLHEPDHKQPALLPLRNLAEQVPAGQRKPPLADKDANAPAGVSLPPEQLRAWAETSHAKSGINCADCHQAKQPNGQPAAWQDRLDDKACQTCHKGESKGFLAGKHGMRLAQGLPPMSPGQARLPMQAEAHDKTLGCTACHDVHAFDTRRAAVESCLGCHDDGHSRSYKQSPHYRLWQAETEGKGAKGSGVSCASCHLPRLAEKNDGRTDVHVEHNQSMNLHPNEKMVRGVCMQCHGLGYSLDALADKALVKSNFDRKPAEHLRSLDMAEERQRSKGKNKNRQ</sequence>
<evidence type="ECO:0000256" key="3">
    <source>
        <dbReference type="ARBA" id="ARBA00022617"/>
    </source>
</evidence>
<evidence type="ECO:0000256" key="2">
    <source>
        <dbReference type="ARBA" id="ARBA00022448"/>
    </source>
</evidence>
<evidence type="ECO:0000313" key="9">
    <source>
        <dbReference type="EMBL" id="BBL71406.1"/>
    </source>
</evidence>
<keyword evidence="10" id="KW-1185">Reference proteome</keyword>
<evidence type="ECO:0000256" key="7">
    <source>
        <dbReference type="SAM" id="MobiDB-lite"/>
    </source>
</evidence>
<dbReference type="Pfam" id="PF14537">
    <property type="entry name" value="Cytochrom_c3_2"/>
    <property type="match status" value="2"/>
</dbReference>
<feature type="compositionally biased region" description="Basic and acidic residues" evidence="7">
    <location>
        <begin position="430"/>
        <end position="447"/>
    </location>
</feature>
<gene>
    <name evidence="9" type="ORF">MoryE10_20120</name>
</gene>
<dbReference type="InterPro" id="IPR003321">
    <property type="entry name" value="Cyt_c552"/>
</dbReference>
<dbReference type="GO" id="GO:0046872">
    <property type="term" value="F:metal ion binding"/>
    <property type="evidence" value="ECO:0007669"/>
    <property type="project" value="UniProtKB-KW"/>
</dbReference>
<keyword evidence="4" id="KW-0479">Metal-binding</keyword>
<dbReference type="PANTHER" id="PTHR30633">
    <property type="entry name" value="CYTOCHROME C-552 RESPIRATORY NITRITE REDUCTASE"/>
    <property type="match status" value="1"/>
</dbReference>
<evidence type="ECO:0000259" key="8">
    <source>
        <dbReference type="Pfam" id="PF14537"/>
    </source>
</evidence>
<keyword evidence="5" id="KW-0249">Electron transport</keyword>
<dbReference type="EMBL" id="AP019782">
    <property type="protein sequence ID" value="BBL71406.1"/>
    <property type="molecule type" value="Genomic_DNA"/>
</dbReference>
<protein>
    <submittedName>
        <fullName evidence="9">NrfA- nitrite reduction protein</fullName>
    </submittedName>
</protein>
<dbReference type="KEGG" id="moz:MoryE10_20120"/>
<dbReference type="RefSeq" id="WP_221046969.1">
    <property type="nucleotide sequence ID" value="NZ_AP019782.1"/>
</dbReference>
<dbReference type="GO" id="GO:0042279">
    <property type="term" value="F:nitrite reductase (cytochrome, ammonia-forming) activity"/>
    <property type="evidence" value="ECO:0007669"/>
    <property type="project" value="InterPro"/>
</dbReference>
<feature type="domain" description="Tetrahaem cytochrome" evidence="8">
    <location>
        <begin position="48"/>
        <end position="136"/>
    </location>
</feature>
<dbReference type="Proteomes" id="UP000824988">
    <property type="component" value="Chromosome"/>
</dbReference>
<evidence type="ECO:0000256" key="1">
    <source>
        <dbReference type="ARBA" id="ARBA00004196"/>
    </source>
</evidence>
<keyword evidence="3" id="KW-0349">Heme</keyword>